<dbReference type="InterPro" id="IPR001466">
    <property type="entry name" value="Beta-lactam-related"/>
</dbReference>
<dbReference type="AlphaFoldDB" id="A0A846S281"/>
<dbReference type="Pfam" id="PF00144">
    <property type="entry name" value="Beta-lactamase"/>
    <property type="match status" value="1"/>
</dbReference>
<dbReference type="Gene3D" id="3.40.710.10">
    <property type="entry name" value="DD-peptidase/beta-lactamase superfamily"/>
    <property type="match status" value="1"/>
</dbReference>
<dbReference type="InterPro" id="IPR012338">
    <property type="entry name" value="Beta-lactam/transpept-like"/>
</dbReference>
<organism evidence="2 3">
    <name type="scientific">Brevibacterium marinum</name>
    <dbReference type="NCBI Taxonomy" id="418643"/>
    <lineage>
        <taxon>Bacteria</taxon>
        <taxon>Bacillati</taxon>
        <taxon>Actinomycetota</taxon>
        <taxon>Actinomycetes</taxon>
        <taxon>Micrococcales</taxon>
        <taxon>Brevibacteriaceae</taxon>
        <taxon>Brevibacterium</taxon>
    </lineage>
</organism>
<dbReference type="RefSeq" id="WP_342449106.1">
    <property type="nucleotide sequence ID" value="NZ_BAAAPQ010000005.1"/>
</dbReference>
<accession>A0A846S281</accession>
<feature type="domain" description="Beta-lactamase-related" evidence="1">
    <location>
        <begin position="89"/>
        <end position="388"/>
    </location>
</feature>
<reference evidence="2 3" key="1">
    <citation type="submission" date="2020-03" db="EMBL/GenBank/DDBJ databases">
        <title>Sequencing the genomes of 1000 actinobacteria strains.</title>
        <authorList>
            <person name="Klenk H.-P."/>
        </authorList>
    </citation>
    <scope>NUCLEOTIDE SEQUENCE [LARGE SCALE GENOMIC DNA]</scope>
    <source>
        <strain evidence="2 3">DSM 18964</strain>
    </source>
</reference>
<name>A0A846S281_9MICO</name>
<dbReference type="Proteomes" id="UP000576792">
    <property type="component" value="Unassembled WGS sequence"/>
</dbReference>
<protein>
    <recommendedName>
        <fullName evidence="1">Beta-lactamase-related domain-containing protein</fullName>
    </recommendedName>
</protein>
<keyword evidence="3" id="KW-1185">Reference proteome</keyword>
<comment type="caution">
    <text evidence="2">The sequence shown here is derived from an EMBL/GenBank/DDBJ whole genome shotgun (WGS) entry which is preliminary data.</text>
</comment>
<dbReference type="SUPFAM" id="SSF56601">
    <property type="entry name" value="beta-lactamase/transpeptidase-like"/>
    <property type="match status" value="1"/>
</dbReference>
<dbReference type="InterPro" id="IPR050789">
    <property type="entry name" value="Diverse_Enzym_Activities"/>
</dbReference>
<evidence type="ECO:0000259" key="1">
    <source>
        <dbReference type="Pfam" id="PF00144"/>
    </source>
</evidence>
<gene>
    <name evidence="2" type="ORF">BKA07_003301</name>
</gene>
<dbReference type="PANTHER" id="PTHR43283:SF7">
    <property type="entry name" value="BETA-LACTAMASE-RELATED DOMAIN-CONTAINING PROTEIN"/>
    <property type="match status" value="1"/>
</dbReference>
<proteinExistence type="predicted"/>
<evidence type="ECO:0000313" key="3">
    <source>
        <dbReference type="Proteomes" id="UP000576792"/>
    </source>
</evidence>
<dbReference type="PANTHER" id="PTHR43283">
    <property type="entry name" value="BETA-LACTAMASE-RELATED"/>
    <property type="match status" value="1"/>
</dbReference>
<dbReference type="EMBL" id="JAATJN010000001">
    <property type="protein sequence ID" value="NJC58266.1"/>
    <property type="molecule type" value="Genomic_DNA"/>
</dbReference>
<evidence type="ECO:0000313" key="2">
    <source>
        <dbReference type="EMBL" id="NJC58266.1"/>
    </source>
</evidence>
<sequence>MTETSPDQNVPVAADAASIDRDNWQDADNVRWSFQHVDQVLPTTPISRGTGPVAELPVDLQDLGSVEVPKTEFSGARSVRSVIEASSTDAWMVMHNGTVLTEEYFSTMRPETEHLLMSVSKSLVGTVAGVLVGAGDLDPSRLVTDYVPELASSGYAGATVRHILDMRSGIRFSENYLDPESEVRQIEEAIGWSETKPAGRATGMYEFLTTLEAKSAHGGVYEYRSCESDVLGWVCEKIAGESMQTLMSRVLWSRIGAERDALIAADQYGVGMFDGGINTTLRDLARFGYLYSNRGVSLTGEQVAPTSWIGDTLTGDTDSRQAFADGPDDNRMPGGMYRNQFWFPFPDSHAFLALGIHGQMIYMNPGANFVGVKLSSWGLPQDAGKLFPTIRAFDALAKAVTID</sequence>